<dbReference type="OrthoDB" id="9864813at2"/>
<accession>A0A0F7LPX6</accession>
<dbReference type="PATRIC" id="fig|230089.6.peg.2695"/>
<dbReference type="STRING" id="230089.VY86_12095"/>
<sequence length="87" mass="10182">MTRYHDLTTKNFDCIVSDSQLCIDVSVFMPVIEENDIVILREYKGVRVKTFIVNSVIRDDVSCDYPYGNIRYELTSLSPNFFFREGE</sequence>
<organism evidence="1 2">
    <name type="scientific">Photorhabdus thracensis</name>
    <dbReference type="NCBI Taxonomy" id="230089"/>
    <lineage>
        <taxon>Bacteria</taxon>
        <taxon>Pseudomonadati</taxon>
        <taxon>Pseudomonadota</taxon>
        <taxon>Gammaproteobacteria</taxon>
        <taxon>Enterobacterales</taxon>
        <taxon>Morganellaceae</taxon>
        <taxon>Photorhabdus</taxon>
    </lineage>
</organism>
<reference evidence="2" key="2">
    <citation type="submission" date="2015-03" db="EMBL/GenBank/DDBJ databases">
        <title>Genome sequence of Azospirillum thiophilum strain DSM 21654T.</title>
        <authorList>
            <person name="Kwak Y."/>
            <person name="Shin J.-H."/>
        </authorList>
    </citation>
    <scope>NUCLEOTIDE SEQUENCE [LARGE SCALE GENOMIC DNA]</scope>
    <source>
        <strain evidence="2">DSM 15199</strain>
    </source>
</reference>
<evidence type="ECO:0000313" key="1">
    <source>
        <dbReference type="EMBL" id="AKH63956.1"/>
    </source>
</evidence>
<protein>
    <submittedName>
        <fullName evidence="1">Uncharacterized protein</fullName>
    </submittedName>
</protein>
<dbReference type="Proteomes" id="UP000034866">
    <property type="component" value="Chromosome"/>
</dbReference>
<name>A0A0F7LPX6_9GAMM</name>
<dbReference type="RefSeq" id="WP_046975119.1">
    <property type="nucleotide sequence ID" value="NZ_CP011104.1"/>
</dbReference>
<dbReference type="AlphaFoldDB" id="A0A0F7LPX6"/>
<reference evidence="1 2" key="1">
    <citation type="journal article" date="2015" name="J. Biotechnol.">
        <title>Complete genome sequence of Photorhabdus temperata subsp. thracensis 39-8(T), an entomopathogenic bacterium for the improved commercial bioinsecticide.</title>
        <authorList>
            <person name="Kwak Y."/>
            <person name="Shin J.H."/>
        </authorList>
    </citation>
    <scope>NUCLEOTIDE SEQUENCE [LARGE SCALE GENOMIC DNA]</scope>
    <source>
        <strain evidence="1 2">DSM 15199</strain>
    </source>
</reference>
<evidence type="ECO:0000313" key="2">
    <source>
        <dbReference type="Proteomes" id="UP000034866"/>
    </source>
</evidence>
<dbReference type="EMBL" id="CP011104">
    <property type="protein sequence ID" value="AKH63956.1"/>
    <property type="molecule type" value="Genomic_DNA"/>
</dbReference>
<dbReference type="KEGG" id="ptt:VY86_12095"/>
<gene>
    <name evidence="1" type="ORF">VY86_12095</name>
</gene>
<proteinExistence type="predicted"/>
<keyword evidence="2" id="KW-1185">Reference proteome</keyword>